<dbReference type="EMBL" id="JH711581">
    <property type="protein sequence ID" value="EIW79121.1"/>
    <property type="molecule type" value="Genomic_DNA"/>
</dbReference>
<feature type="region of interest" description="Disordered" evidence="1">
    <location>
        <begin position="1"/>
        <end position="48"/>
    </location>
</feature>
<dbReference type="KEGG" id="cput:CONPUDRAFT_74633"/>
<organism evidence="2 3">
    <name type="scientific">Coniophora puteana (strain RWD-64-598)</name>
    <name type="common">Brown rot fungus</name>
    <dbReference type="NCBI Taxonomy" id="741705"/>
    <lineage>
        <taxon>Eukaryota</taxon>
        <taxon>Fungi</taxon>
        <taxon>Dikarya</taxon>
        <taxon>Basidiomycota</taxon>
        <taxon>Agaricomycotina</taxon>
        <taxon>Agaricomycetes</taxon>
        <taxon>Agaricomycetidae</taxon>
        <taxon>Boletales</taxon>
        <taxon>Coniophorineae</taxon>
        <taxon>Coniophoraceae</taxon>
        <taxon>Coniophora</taxon>
    </lineage>
</organism>
<feature type="compositionally biased region" description="Polar residues" evidence="1">
    <location>
        <begin position="17"/>
        <end position="29"/>
    </location>
</feature>
<comment type="caution">
    <text evidence="2">The sequence shown here is derived from an EMBL/GenBank/DDBJ whole genome shotgun (WGS) entry which is preliminary data.</text>
</comment>
<reference evidence="3" key="1">
    <citation type="journal article" date="2012" name="Science">
        <title>The Paleozoic origin of enzymatic lignin decomposition reconstructed from 31 fungal genomes.</title>
        <authorList>
            <person name="Floudas D."/>
            <person name="Binder M."/>
            <person name="Riley R."/>
            <person name="Barry K."/>
            <person name="Blanchette R.A."/>
            <person name="Henrissat B."/>
            <person name="Martinez A.T."/>
            <person name="Otillar R."/>
            <person name="Spatafora J.W."/>
            <person name="Yadav J.S."/>
            <person name="Aerts A."/>
            <person name="Benoit I."/>
            <person name="Boyd A."/>
            <person name="Carlson A."/>
            <person name="Copeland A."/>
            <person name="Coutinho P.M."/>
            <person name="de Vries R.P."/>
            <person name="Ferreira P."/>
            <person name="Findley K."/>
            <person name="Foster B."/>
            <person name="Gaskell J."/>
            <person name="Glotzer D."/>
            <person name="Gorecki P."/>
            <person name="Heitman J."/>
            <person name="Hesse C."/>
            <person name="Hori C."/>
            <person name="Igarashi K."/>
            <person name="Jurgens J.A."/>
            <person name="Kallen N."/>
            <person name="Kersten P."/>
            <person name="Kohler A."/>
            <person name="Kuees U."/>
            <person name="Kumar T.K.A."/>
            <person name="Kuo A."/>
            <person name="LaButti K."/>
            <person name="Larrondo L.F."/>
            <person name="Lindquist E."/>
            <person name="Ling A."/>
            <person name="Lombard V."/>
            <person name="Lucas S."/>
            <person name="Lundell T."/>
            <person name="Martin R."/>
            <person name="McLaughlin D.J."/>
            <person name="Morgenstern I."/>
            <person name="Morin E."/>
            <person name="Murat C."/>
            <person name="Nagy L.G."/>
            <person name="Nolan M."/>
            <person name="Ohm R.A."/>
            <person name="Patyshakuliyeva A."/>
            <person name="Rokas A."/>
            <person name="Ruiz-Duenas F.J."/>
            <person name="Sabat G."/>
            <person name="Salamov A."/>
            <person name="Samejima M."/>
            <person name="Schmutz J."/>
            <person name="Slot J.C."/>
            <person name="St John F."/>
            <person name="Stenlid J."/>
            <person name="Sun H."/>
            <person name="Sun S."/>
            <person name="Syed K."/>
            <person name="Tsang A."/>
            <person name="Wiebenga A."/>
            <person name="Young D."/>
            <person name="Pisabarro A."/>
            <person name="Eastwood D.C."/>
            <person name="Martin F."/>
            <person name="Cullen D."/>
            <person name="Grigoriev I.V."/>
            <person name="Hibbett D.S."/>
        </authorList>
    </citation>
    <scope>NUCLEOTIDE SEQUENCE [LARGE SCALE GENOMIC DNA]</scope>
    <source>
        <strain evidence="3">RWD-64-598 SS2</strain>
    </source>
</reference>
<dbReference type="Proteomes" id="UP000053558">
    <property type="component" value="Unassembled WGS sequence"/>
</dbReference>
<sequence>MGGGTLAVALDAPDGNGTPSANTSNNPNRKPSGVTEAPDASTGVDNDIAHFAPPHSPNNLFYYVELLKCLWTWSPFESSSNHGLRVIVLHTVRTTSTLATTLTVTNKYFELMSGVPQMKPKKLLATQFWLKEHYSTIVKPNFEAQ</sequence>
<name>A0A5M3MKP0_CONPW</name>
<proteinExistence type="predicted"/>
<protein>
    <submittedName>
        <fullName evidence="2">Uncharacterized protein</fullName>
    </submittedName>
</protein>
<dbReference type="RefSeq" id="XP_007770533.1">
    <property type="nucleotide sequence ID" value="XM_007772343.1"/>
</dbReference>
<dbReference type="AlphaFoldDB" id="A0A5M3MKP0"/>
<dbReference type="GeneID" id="19209266"/>
<accession>A0A5M3MKP0</accession>
<keyword evidence="3" id="KW-1185">Reference proteome</keyword>
<evidence type="ECO:0000313" key="3">
    <source>
        <dbReference type="Proteomes" id="UP000053558"/>
    </source>
</evidence>
<gene>
    <name evidence="2" type="ORF">CONPUDRAFT_74633</name>
</gene>
<evidence type="ECO:0000313" key="2">
    <source>
        <dbReference type="EMBL" id="EIW79121.1"/>
    </source>
</evidence>
<evidence type="ECO:0000256" key="1">
    <source>
        <dbReference type="SAM" id="MobiDB-lite"/>
    </source>
</evidence>